<keyword evidence="1" id="KW-0732">Signal</keyword>
<dbReference type="Pfam" id="PF16167">
    <property type="entry name" value="DUF4871"/>
    <property type="match status" value="1"/>
</dbReference>
<dbReference type="AlphaFoldDB" id="A0A1G9YND2"/>
<dbReference type="Gene3D" id="2.60.40.3830">
    <property type="match status" value="1"/>
</dbReference>
<sequence>MFCLKKRNLVYVLSLLLTVGPLAACTSNHNEAPNDWKVSKEEREVQESTNEIEKAMAEDNWDLSSTFNYSVEYKNGEEGSYEIVGNKDTVGFTGPFPIIAKDDQKYFWFYFGKENIYNKPVEVKAIKKGTKKPVNIVSGPSTFFEDAAVSPGSVNMPSNLTFPSTGVWKILVYIDGQLYEKIVVEAV</sequence>
<proteinExistence type="predicted"/>
<evidence type="ECO:0000256" key="1">
    <source>
        <dbReference type="SAM" id="SignalP"/>
    </source>
</evidence>
<evidence type="ECO:0000313" key="2">
    <source>
        <dbReference type="EMBL" id="SDN10669.1"/>
    </source>
</evidence>
<dbReference type="EMBL" id="FNHF01000010">
    <property type="protein sequence ID" value="SDN10669.1"/>
    <property type="molecule type" value="Genomic_DNA"/>
</dbReference>
<feature type="chain" id="PRO_5038751926" description="DUF4871 domain-containing protein" evidence="1">
    <location>
        <begin position="24"/>
        <end position="187"/>
    </location>
</feature>
<evidence type="ECO:0008006" key="4">
    <source>
        <dbReference type="Google" id="ProtNLM"/>
    </source>
</evidence>
<organism evidence="2 3">
    <name type="scientific">Sediminibacillus halophilus</name>
    <dbReference type="NCBI Taxonomy" id="482461"/>
    <lineage>
        <taxon>Bacteria</taxon>
        <taxon>Bacillati</taxon>
        <taxon>Bacillota</taxon>
        <taxon>Bacilli</taxon>
        <taxon>Bacillales</taxon>
        <taxon>Bacillaceae</taxon>
        <taxon>Sediminibacillus</taxon>
    </lineage>
</organism>
<dbReference type="Proteomes" id="UP000182347">
    <property type="component" value="Unassembled WGS sequence"/>
</dbReference>
<evidence type="ECO:0000313" key="3">
    <source>
        <dbReference type="Proteomes" id="UP000182347"/>
    </source>
</evidence>
<gene>
    <name evidence="2" type="ORF">SAMN05216244_0023</name>
</gene>
<protein>
    <recommendedName>
        <fullName evidence="4">DUF4871 domain-containing protein</fullName>
    </recommendedName>
</protein>
<dbReference type="STRING" id="482461.SAMN05216244_0023"/>
<reference evidence="3" key="1">
    <citation type="submission" date="2016-10" db="EMBL/GenBank/DDBJ databases">
        <authorList>
            <person name="Varghese N."/>
            <person name="Submissions S."/>
        </authorList>
    </citation>
    <scope>NUCLEOTIDE SEQUENCE [LARGE SCALE GENOMIC DNA]</scope>
    <source>
        <strain evidence="3">CGMCC 1.6199</strain>
    </source>
</reference>
<accession>A0A1G9YND2</accession>
<keyword evidence="3" id="KW-1185">Reference proteome</keyword>
<name>A0A1G9YND2_9BACI</name>
<feature type="signal peptide" evidence="1">
    <location>
        <begin position="1"/>
        <end position="23"/>
    </location>
</feature>
<dbReference type="InterPro" id="IPR032366">
    <property type="entry name" value="DUF4871"/>
</dbReference>